<dbReference type="EMBL" id="MK161285">
    <property type="protein sequence ID" value="QCV57292.1"/>
    <property type="molecule type" value="mRNA"/>
</dbReference>
<proteinExistence type="evidence at transcript level"/>
<keyword evidence="5" id="KW-0539">Nucleus</keyword>
<dbReference type="PROSITE" id="PS50811">
    <property type="entry name" value="WRKY"/>
    <property type="match status" value="1"/>
</dbReference>
<evidence type="ECO:0000256" key="7">
    <source>
        <dbReference type="SAM" id="MobiDB-lite"/>
    </source>
</evidence>
<dbReference type="InterPro" id="IPR036576">
    <property type="entry name" value="WRKY_dom_sf"/>
</dbReference>
<feature type="coiled-coil region" evidence="6">
    <location>
        <begin position="92"/>
        <end position="151"/>
    </location>
</feature>
<feature type="domain" description="WRKY" evidence="8">
    <location>
        <begin position="245"/>
        <end position="304"/>
    </location>
</feature>
<dbReference type="Gene3D" id="2.20.25.80">
    <property type="entry name" value="WRKY domain"/>
    <property type="match status" value="1"/>
</dbReference>
<dbReference type="PANTHER" id="PTHR31429">
    <property type="entry name" value="WRKY TRANSCRIPTION FACTOR 36-RELATED"/>
    <property type="match status" value="1"/>
</dbReference>
<dbReference type="InterPro" id="IPR003657">
    <property type="entry name" value="WRKY_dom"/>
</dbReference>
<dbReference type="SUPFAM" id="SSF118290">
    <property type="entry name" value="WRKY DNA-binding domain"/>
    <property type="match status" value="1"/>
</dbReference>
<dbReference type="GO" id="GO:0043565">
    <property type="term" value="F:sequence-specific DNA binding"/>
    <property type="evidence" value="ECO:0007669"/>
    <property type="project" value="InterPro"/>
</dbReference>
<keyword evidence="3" id="KW-0238">DNA-binding</keyword>
<name>A0A4P9Q258_FAGTA</name>
<evidence type="ECO:0000256" key="2">
    <source>
        <dbReference type="ARBA" id="ARBA00023015"/>
    </source>
</evidence>
<dbReference type="SMART" id="SM00774">
    <property type="entry name" value="WRKY"/>
    <property type="match status" value="1"/>
</dbReference>
<dbReference type="GO" id="GO:0003700">
    <property type="term" value="F:DNA-binding transcription factor activity"/>
    <property type="evidence" value="ECO:0007669"/>
    <property type="project" value="InterPro"/>
</dbReference>
<accession>A0A4P9Q258</accession>
<keyword evidence="4" id="KW-0804">Transcription</keyword>
<evidence type="ECO:0000256" key="6">
    <source>
        <dbReference type="SAM" id="Coils"/>
    </source>
</evidence>
<evidence type="ECO:0000313" key="9">
    <source>
        <dbReference type="EMBL" id="QCV57292.1"/>
    </source>
</evidence>
<organism evidence="9">
    <name type="scientific">Fagopyrum tataricum</name>
    <name type="common">Tartarian buckwheat</name>
    <name type="synonym">Polygonum tataricum</name>
    <dbReference type="NCBI Taxonomy" id="62330"/>
    <lineage>
        <taxon>Eukaryota</taxon>
        <taxon>Viridiplantae</taxon>
        <taxon>Streptophyta</taxon>
        <taxon>Embryophyta</taxon>
        <taxon>Tracheophyta</taxon>
        <taxon>Spermatophyta</taxon>
        <taxon>Magnoliopsida</taxon>
        <taxon>eudicotyledons</taxon>
        <taxon>Gunneridae</taxon>
        <taxon>Pentapetalae</taxon>
        <taxon>Caryophyllales</taxon>
        <taxon>Polygonaceae</taxon>
        <taxon>Polygonoideae</taxon>
        <taxon>Fagopyreae</taxon>
        <taxon>Fagopyrum</taxon>
    </lineage>
</organism>
<comment type="subcellular location">
    <subcellularLocation>
        <location evidence="1">Nucleus</location>
    </subcellularLocation>
</comment>
<sequence length="304" mass="34327">MFLFSGNRKKKEARGAQPPPCSVVQPDEDQTRLVPNEVDFLSRHGQATGWIEKQKSQAADLNVNTRLQLLTGIVNDGIPNPHAQDKNSTTQVATLQAELKRVIDENQALRSMLEEVIQSHNSLQMHILTFLQQQQNQNQNLQATSQELGVQAIPETGDHNQGGSRQCSGMVPFGTAHNQEDHETSLEEPRVDDMDMSQDSEEEERVVNKVNKLSDSLNPSWTSHQASGSMELVTRKARVSVRARSDEPIINDGCAWRKYGQKMARDNPFPRSYYRCSMADGCPVRKQVRFFRSLSIYLIISLFH</sequence>
<feature type="region of interest" description="Disordered" evidence="7">
    <location>
        <begin position="1"/>
        <end position="27"/>
    </location>
</feature>
<keyword evidence="6" id="KW-0175">Coiled coil</keyword>
<dbReference type="PANTHER" id="PTHR31429:SF106">
    <property type="entry name" value="WRKY TRANSCRIPTION FACTOR 31-RELATED"/>
    <property type="match status" value="1"/>
</dbReference>
<dbReference type="InterPro" id="IPR044810">
    <property type="entry name" value="WRKY_plant"/>
</dbReference>
<evidence type="ECO:0000256" key="1">
    <source>
        <dbReference type="ARBA" id="ARBA00004123"/>
    </source>
</evidence>
<evidence type="ECO:0000256" key="4">
    <source>
        <dbReference type="ARBA" id="ARBA00023163"/>
    </source>
</evidence>
<evidence type="ECO:0000259" key="8">
    <source>
        <dbReference type="PROSITE" id="PS50811"/>
    </source>
</evidence>
<protein>
    <submittedName>
        <fullName evidence="9">WRKY transcription factor</fullName>
    </submittedName>
</protein>
<reference evidence="9" key="1">
    <citation type="submission" date="2018-11" db="EMBL/GenBank/DDBJ databases">
        <authorList>
            <person name="Xia H."/>
        </authorList>
    </citation>
    <scope>NUCLEOTIDE SEQUENCE</scope>
    <source>
        <strain evidence="9">FtPinG0004464200.01</strain>
    </source>
</reference>
<evidence type="ECO:0000256" key="3">
    <source>
        <dbReference type="ARBA" id="ARBA00023125"/>
    </source>
</evidence>
<dbReference type="GO" id="GO:0005634">
    <property type="term" value="C:nucleus"/>
    <property type="evidence" value="ECO:0007669"/>
    <property type="project" value="UniProtKB-SubCell"/>
</dbReference>
<keyword evidence="2" id="KW-0805">Transcription regulation</keyword>
<dbReference type="Pfam" id="PF03106">
    <property type="entry name" value="WRKY"/>
    <property type="match status" value="1"/>
</dbReference>
<evidence type="ECO:0000256" key="5">
    <source>
        <dbReference type="ARBA" id="ARBA00023242"/>
    </source>
</evidence>
<dbReference type="AlphaFoldDB" id="A0A4P9Q258"/>